<dbReference type="Proteomes" id="UP000218209">
    <property type="component" value="Unassembled WGS sequence"/>
</dbReference>
<organism evidence="2 3">
    <name type="scientific">Porphyra umbilicalis</name>
    <name type="common">Purple laver</name>
    <name type="synonym">Red alga</name>
    <dbReference type="NCBI Taxonomy" id="2786"/>
    <lineage>
        <taxon>Eukaryota</taxon>
        <taxon>Rhodophyta</taxon>
        <taxon>Bangiophyceae</taxon>
        <taxon>Bangiales</taxon>
        <taxon>Bangiaceae</taxon>
        <taxon>Porphyra</taxon>
    </lineage>
</organism>
<evidence type="ECO:0000313" key="3">
    <source>
        <dbReference type="Proteomes" id="UP000218209"/>
    </source>
</evidence>
<feature type="region of interest" description="Disordered" evidence="1">
    <location>
        <begin position="159"/>
        <end position="192"/>
    </location>
</feature>
<reference evidence="2 3" key="1">
    <citation type="submission" date="2017-03" db="EMBL/GenBank/DDBJ databases">
        <title>WGS assembly of Porphyra umbilicalis.</title>
        <authorList>
            <person name="Brawley S.H."/>
            <person name="Blouin N.A."/>
            <person name="Ficko-Blean E."/>
            <person name="Wheeler G.L."/>
            <person name="Lohr M."/>
            <person name="Goodson H.V."/>
            <person name="Jenkins J.W."/>
            <person name="Blaby-Haas C.E."/>
            <person name="Helliwell K.E."/>
            <person name="Chan C."/>
            <person name="Marriage T."/>
            <person name="Bhattacharya D."/>
            <person name="Klein A.S."/>
            <person name="Badis Y."/>
            <person name="Brodie J."/>
            <person name="Cao Y."/>
            <person name="Collen J."/>
            <person name="Dittami S.M."/>
            <person name="Gachon C.M."/>
            <person name="Green B.R."/>
            <person name="Karpowicz S."/>
            <person name="Kim J.W."/>
            <person name="Kudahl U."/>
            <person name="Lin S."/>
            <person name="Michel G."/>
            <person name="Mittag M."/>
            <person name="Olson B.J."/>
            <person name="Pangilinan J."/>
            <person name="Peng Y."/>
            <person name="Qiu H."/>
            <person name="Shu S."/>
            <person name="Singer J.T."/>
            <person name="Smith A.G."/>
            <person name="Sprecher B.N."/>
            <person name="Wagner V."/>
            <person name="Wang W."/>
            <person name="Wang Z.-Y."/>
            <person name="Yan J."/>
            <person name="Yarish C."/>
            <person name="Zoeuner-Riek S."/>
            <person name="Zhuang Y."/>
            <person name="Zou Y."/>
            <person name="Lindquist E.A."/>
            <person name="Grimwood J."/>
            <person name="Barry K."/>
            <person name="Rokhsar D.S."/>
            <person name="Schmutz J."/>
            <person name="Stiller J.W."/>
            <person name="Grossman A.R."/>
            <person name="Prochnik S.E."/>
        </authorList>
    </citation>
    <scope>NUCLEOTIDE SEQUENCE [LARGE SCALE GENOMIC DNA]</scope>
    <source>
        <strain evidence="2">4086291</strain>
    </source>
</reference>
<accession>A0A1X6PKB8</accession>
<proteinExistence type="predicted"/>
<gene>
    <name evidence="2" type="ORF">BU14_0022s0013</name>
</gene>
<protein>
    <submittedName>
        <fullName evidence="2">Uncharacterized protein</fullName>
    </submittedName>
</protein>
<feature type="compositionally biased region" description="Pro residues" evidence="1">
    <location>
        <begin position="159"/>
        <end position="177"/>
    </location>
</feature>
<evidence type="ECO:0000313" key="2">
    <source>
        <dbReference type="EMBL" id="OSX81292.1"/>
    </source>
</evidence>
<feature type="compositionally biased region" description="Pro residues" evidence="1">
    <location>
        <begin position="61"/>
        <end position="80"/>
    </location>
</feature>
<evidence type="ECO:0000256" key="1">
    <source>
        <dbReference type="SAM" id="MobiDB-lite"/>
    </source>
</evidence>
<dbReference type="AlphaFoldDB" id="A0A1X6PKB8"/>
<feature type="region of interest" description="Disordered" evidence="1">
    <location>
        <begin position="339"/>
        <end position="390"/>
    </location>
</feature>
<name>A0A1X6PKB8_PORUM</name>
<sequence>MGSCEGGGLGGVWVVAWAVCPSARKGASPVMVRGGGGGRAPSPIPRVPEATPDACSRCPPFFLPPRPSEPPRHQPVPPPADPRHHRPPFFVPPPRNFLATRNPFISAACRTFALTGDAKASANDVRSHLLRPWELVVRVFNDADTAELWATAMSAGLPLHPPPSPHTPPSPRRPLPHPSSSRPSPPLMGRFSLSTPLAKSQSLTWLTPRALPPFYVTRRAGMRQGGDRAGPVATATPCHSRPRRQSPPHVQAAAADTLGGRTLPTRRHRPPRPSSAGTVPCAVARRTRPSTGSRPPRCPWWWPRRAPQARGLGVRRRQRRSLWRLRQDRPRCAPTCCRRAASGTATFPSERRSPASLSDAAASPRRLFDGAAGLWEDPPDKPGGGGTSGCKRRRHRLWELGRCHGARWWHDGAQMGGLLQRRRRRVVPTRHGRQRRHPVRGHGADVLRHGAYRGRGGHLVGGVHDAAGPGTARRPPAVGFLWRPYPPRCG</sequence>
<feature type="region of interest" description="Disordered" evidence="1">
    <location>
        <begin position="222"/>
        <end position="296"/>
    </location>
</feature>
<feature type="compositionally biased region" description="Low complexity" evidence="1">
    <location>
        <begin position="354"/>
        <end position="365"/>
    </location>
</feature>
<feature type="region of interest" description="Disordered" evidence="1">
    <location>
        <begin position="31"/>
        <end position="88"/>
    </location>
</feature>
<keyword evidence="3" id="KW-1185">Reference proteome</keyword>
<dbReference type="EMBL" id="KV918763">
    <property type="protein sequence ID" value="OSX81292.1"/>
    <property type="molecule type" value="Genomic_DNA"/>
</dbReference>